<proteinExistence type="predicted"/>
<dbReference type="SUPFAM" id="SSF103088">
    <property type="entry name" value="OmpA-like"/>
    <property type="match status" value="1"/>
</dbReference>
<dbReference type="PANTHER" id="PTHR30329:SF21">
    <property type="entry name" value="LIPOPROTEIN YIAD-RELATED"/>
    <property type="match status" value="1"/>
</dbReference>
<evidence type="ECO:0000256" key="2">
    <source>
        <dbReference type="ARBA" id="ARBA00023136"/>
    </source>
</evidence>
<comment type="caution">
    <text evidence="8">The sequence shown here is derived from an EMBL/GenBank/DDBJ whole genome shotgun (WGS) entry which is preliminary data.</text>
</comment>
<evidence type="ECO:0000256" key="1">
    <source>
        <dbReference type="ARBA" id="ARBA00004442"/>
    </source>
</evidence>
<dbReference type="AlphaFoldDB" id="A0A1B8PKQ7"/>
<protein>
    <recommendedName>
        <fullName evidence="7">OmpA-like domain-containing protein</fullName>
    </recommendedName>
</protein>
<dbReference type="PROSITE" id="PS51123">
    <property type="entry name" value="OMPA_2"/>
    <property type="match status" value="1"/>
</dbReference>
<dbReference type="Proteomes" id="UP000092671">
    <property type="component" value="Unassembled WGS sequence"/>
</dbReference>
<accession>A0A1B8PKQ7</accession>
<dbReference type="EMBL" id="LZDN01000006">
    <property type="protein sequence ID" value="OBX51407.1"/>
    <property type="molecule type" value="Genomic_DNA"/>
</dbReference>
<feature type="compositionally biased region" description="Low complexity" evidence="5">
    <location>
        <begin position="168"/>
        <end position="178"/>
    </location>
</feature>
<evidence type="ECO:0000313" key="8">
    <source>
        <dbReference type="EMBL" id="OBX51407.1"/>
    </source>
</evidence>
<dbReference type="PANTHER" id="PTHR30329">
    <property type="entry name" value="STATOR ELEMENT OF FLAGELLAR MOTOR COMPLEX"/>
    <property type="match status" value="1"/>
</dbReference>
<evidence type="ECO:0000259" key="7">
    <source>
        <dbReference type="PROSITE" id="PS51123"/>
    </source>
</evidence>
<gene>
    <name evidence="8" type="ORF">A9Z60_07385</name>
</gene>
<evidence type="ECO:0000313" key="9">
    <source>
        <dbReference type="Proteomes" id="UP000092671"/>
    </source>
</evidence>
<dbReference type="Pfam" id="PF00691">
    <property type="entry name" value="OmpA"/>
    <property type="match status" value="1"/>
</dbReference>
<evidence type="ECO:0000256" key="5">
    <source>
        <dbReference type="SAM" id="MobiDB-lite"/>
    </source>
</evidence>
<keyword evidence="6" id="KW-1133">Transmembrane helix</keyword>
<keyword evidence="2 4" id="KW-0472">Membrane</keyword>
<reference evidence="8 9" key="1">
    <citation type="submission" date="2016-06" db="EMBL/GenBank/DDBJ databases">
        <title>Draft genome of Moraxella nonliquefaciens CCUG 60284.</title>
        <authorList>
            <person name="Salva-Serra F."/>
            <person name="Engstrom-Jakobsson H."/>
            <person name="Thorell K."/>
            <person name="Gonzales-Siles L."/>
            <person name="Karlsson R."/>
            <person name="Boulund F."/>
            <person name="Engstrand L."/>
            <person name="Kristiansson E."/>
            <person name="Moore E."/>
        </authorList>
    </citation>
    <scope>NUCLEOTIDE SEQUENCE [LARGE SCALE GENOMIC DNA]</scope>
    <source>
        <strain evidence="8 9">CCUG 60284</strain>
    </source>
</reference>
<dbReference type="InterPro" id="IPR050330">
    <property type="entry name" value="Bact_OuterMem_StrucFunc"/>
</dbReference>
<sequence length="573" mass="60173">MNLINHLQTVVSPKVLALIGEHDGNDTAKTNALTGLYGLFGANLSNPDIATKVQALTPAQLEDGNHVLSTLIQDAQGVSQVATLNNELAFEHGLPNTTTEALTANAAPLIVRELNTLAGSSPLHTFLQEKTDDFAGFLPNWAEKLLPAGLLAGAATLGVSSSVNAATNATTNTSSTSTLEQPTTKDKNPDVTHVNGQLKPIKKAEGSFMKALLPIIGVVIFAGLAWLLLRGCQEKPTPVATPITPAQTAPTVGTTAMSVAPATLSLATDETGQGIYSCRGEAGGQSVFTDVGAALSDTFGVTKDKCQLNVSSDVADTLPAGEYLTGIFNLIKGVPNASVSIIDKTILFNAANADDITKLIDATKALVPADFVVEAEPQLDINVAVAQSIDTAKVAIVGLSETPAPSVADDLVRALNRQIINFANDSSEIPEPNKEILDLAAAKLIKLPDAKLKITGHTDTNASYEYNKELSEQRASAVHDYLVSKGVPDERLDTFGASFDHPVATNATEQGRFQNRRIEFTLIKDGEQIAAVGNAPTSPATTLQDTHEHAEHDTPVTDVVIDAPVEVAPKQNN</sequence>
<dbReference type="InterPro" id="IPR036737">
    <property type="entry name" value="OmpA-like_sf"/>
</dbReference>
<dbReference type="PRINTS" id="PR01021">
    <property type="entry name" value="OMPADOMAIN"/>
</dbReference>
<dbReference type="Gene3D" id="3.30.1330.60">
    <property type="entry name" value="OmpA-like domain"/>
    <property type="match status" value="1"/>
</dbReference>
<keyword evidence="3" id="KW-0998">Cell outer membrane</keyword>
<evidence type="ECO:0000256" key="3">
    <source>
        <dbReference type="ARBA" id="ARBA00023237"/>
    </source>
</evidence>
<dbReference type="CDD" id="cd07185">
    <property type="entry name" value="OmpA_C-like"/>
    <property type="match status" value="1"/>
</dbReference>
<feature type="domain" description="OmpA-like" evidence="7">
    <location>
        <begin position="409"/>
        <end position="526"/>
    </location>
</feature>
<feature type="region of interest" description="Disordered" evidence="5">
    <location>
        <begin position="168"/>
        <end position="189"/>
    </location>
</feature>
<evidence type="ECO:0000256" key="6">
    <source>
        <dbReference type="SAM" id="Phobius"/>
    </source>
</evidence>
<comment type="subcellular location">
    <subcellularLocation>
        <location evidence="1">Cell outer membrane</location>
    </subcellularLocation>
</comment>
<dbReference type="InterPro" id="IPR006665">
    <property type="entry name" value="OmpA-like"/>
</dbReference>
<evidence type="ECO:0000256" key="4">
    <source>
        <dbReference type="PROSITE-ProRule" id="PRU00473"/>
    </source>
</evidence>
<dbReference type="OrthoDB" id="9782229at2"/>
<keyword evidence="6" id="KW-0812">Transmembrane</keyword>
<dbReference type="GO" id="GO:0009279">
    <property type="term" value="C:cell outer membrane"/>
    <property type="evidence" value="ECO:0007669"/>
    <property type="project" value="UniProtKB-SubCell"/>
</dbReference>
<organism evidence="8 9">
    <name type="scientific">Moraxella nonliquefaciens</name>
    <dbReference type="NCBI Taxonomy" id="478"/>
    <lineage>
        <taxon>Bacteria</taxon>
        <taxon>Pseudomonadati</taxon>
        <taxon>Pseudomonadota</taxon>
        <taxon>Gammaproteobacteria</taxon>
        <taxon>Moraxellales</taxon>
        <taxon>Moraxellaceae</taxon>
        <taxon>Moraxella</taxon>
    </lineage>
</organism>
<name>A0A1B8PKQ7_MORNO</name>
<dbReference type="RefSeq" id="WP_066892580.1">
    <property type="nucleotide sequence ID" value="NZ_LZDN01000006.1"/>
</dbReference>
<feature type="transmembrane region" description="Helical" evidence="6">
    <location>
        <begin position="211"/>
        <end position="229"/>
    </location>
</feature>
<dbReference type="InterPro" id="IPR006664">
    <property type="entry name" value="OMP_bac"/>
</dbReference>